<proteinExistence type="predicted"/>
<gene>
    <name evidence="3" type="ORF">C7I55_00440</name>
</gene>
<evidence type="ECO:0000256" key="2">
    <source>
        <dbReference type="SAM" id="Phobius"/>
    </source>
</evidence>
<comment type="caution">
    <text evidence="3">The sequence shown here is derived from an EMBL/GenBank/DDBJ whole genome shotgun (WGS) entry which is preliminary data.</text>
</comment>
<keyword evidence="4" id="KW-1185">Reference proteome</keyword>
<dbReference type="EMBL" id="PXYI01000001">
    <property type="protein sequence ID" value="PSJ43573.1"/>
    <property type="molecule type" value="Genomic_DNA"/>
</dbReference>
<evidence type="ECO:0000313" key="4">
    <source>
        <dbReference type="Proteomes" id="UP000241167"/>
    </source>
</evidence>
<dbReference type="InterPro" id="IPR010718">
    <property type="entry name" value="DUF1294"/>
</dbReference>
<feature type="region of interest" description="Disordered" evidence="1">
    <location>
        <begin position="82"/>
        <end position="109"/>
    </location>
</feature>
<sequence length="109" mass="12061">MLRFWQDKSRARAGERRIPEANLLGLALIGGTPGAFLARHLFRHKTRKQPFSTQLWMIAAVQAGVALGLLFSEPSSIGAPEWRFAPSDSSQPTSAAAAWRLTRDRSSTR</sequence>
<name>A0A2P7R047_9SPHN</name>
<protein>
    <submittedName>
        <fullName evidence="3">DUF1294 domain-containing protein</fullName>
    </submittedName>
</protein>
<accession>A0A2P7R047</accession>
<dbReference type="AlphaFoldDB" id="A0A2P7R047"/>
<dbReference type="Pfam" id="PF06961">
    <property type="entry name" value="DUF1294"/>
    <property type="match status" value="1"/>
</dbReference>
<keyword evidence="2" id="KW-0472">Membrane</keyword>
<evidence type="ECO:0000256" key="1">
    <source>
        <dbReference type="SAM" id="MobiDB-lite"/>
    </source>
</evidence>
<keyword evidence="2" id="KW-0812">Transmembrane</keyword>
<feature type="transmembrane region" description="Helical" evidence="2">
    <location>
        <begin position="54"/>
        <end position="71"/>
    </location>
</feature>
<keyword evidence="2" id="KW-1133">Transmembrane helix</keyword>
<organism evidence="3 4">
    <name type="scientific">Allosphingosinicella deserti</name>
    <dbReference type="NCBI Taxonomy" id="2116704"/>
    <lineage>
        <taxon>Bacteria</taxon>
        <taxon>Pseudomonadati</taxon>
        <taxon>Pseudomonadota</taxon>
        <taxon>Alphaproteobacteria</taxon>
        <taxon>Sphingomonadales</taxon>
        <taxon>Sphingomonadaceae</taxon>
        <taxon>Allosphingosinicella</taxon>
    </lineage>
</organism>
<dbReference type="Proteomes" id="UP000241167">
    <property type="component" value="Unassembled WGS sequence"/>
</dbReference>
<feature type="transmembrane region" description="Helical" evidence="2">
    <location>
        <begin position="21"/>
        <end position="42"/>
    </location>
</feature>
<evidence type="ECO:0000313" key="3">
    <source>
        <dbReference type="EMBL" id="PSJ43573.1"/>
    </source>
</evidence>
<reference evidence="3 4" key="1">
    <citation type="submission" date="2018-03" db="EMBL/GenBank/DDBJ databases">
        <title>The draft genome of Sphingosinicella sp. GL-C-18.</title>
        <authorList>
            <person name="Liu L."/>
            <person name="Li L."/>
            <person name="Liang L."/>
            <person name="Zhang X."/>
            <person name="Wang T."/>
        </authorList>
    </citation>
    <scope>NUCLEOTIDE SEQUENCE [LARGE SCALE GENOMIC DNA]</scope>
    <source>
        <strain evidence="3 4">GL-C-18</strain>
    </source>
</reference>
<dbReference type="OrthoDB" id="72963at2"/>